<gene>
    <name evidence="1" type="ORF">EPUL_004447</name>
</gene>
<proteinExistence type="predicted"/>
<comment type="caution">
    <text evidence="1">The sequence shown here is derived from an EMBL/GenBank/DDBJ whole genome shotgun (WGS) entry which is preliminary data.</text>
</comment>
<dbReference type="STRING" id="225359.A0A2S4PVX8"/>
<dbReference type="AlphaFoldDB" id="A0A2S4PVX8"/>
<reference evidence="1 2" key="1">
    <citation type="submission" date="2017-10" db="EMBL/GenBank/DDBJ databases">
        <title>Development of genomic resources for the powdery mildew, Erysiphe pulchra.</title>
        <authorList>
            <person name="Wadl P.A."/>
            <person name="Mack B.M."/>
            <person name="Moore G."/>
            <person name="Beltz S.B."/>
        </authorList>
    </citation>
    <scope>NUCLEOTIDE SEQUENCE [LARGE SCALE GENOMIC DNA]</scope>
    <source>
        <strain evidence="1">Cflorida</strain>
    </source>
</reference>
<keyword evidence="2" id="KW-1185">Reference proteome</keyword>
<organism evidence="1 2">
    <name type="scientific">Erysiphe pulchra</name>
    <dbReference type="NCBI Taxonomy" id="225359"/>
    <lineage>
        <taxon>Eukaryota</taxon>
        <taxon>Fungi</taxon>
        <taxon>Dikarya</taxon>
        <taxon>Ascomycota</taxon>
        <taxon>Pezizomycotina</taxon>
        <taxon>Leotiomycetes</taxon>
        <taxon>Erysiphales</taxon>
        <taxon>Erysiphaceae</taxon>
        <taxon>Erysiphe</taxon>
    </lineage>
</organism>
<evidence type="ECO:0000313" key="1">
    <source>
        <dbReference type="EMBL" id="POS86200.1"/>
    </source>
</evidence>
<dbReference type="PANTHER" id="PTHR42051">
    <property type="entry name" value="MEIOTICALLY UP-REGULATED PROTEIN PB1A10.08"/>
    <property type="match status" value="1"/>
</dbReference>
<dbReference type="PANTHER" id="PTHR42051:SF1">
    <property type="entry name" value="MEIOTICALLY UP-REGULATED PROTEIN PB1A10.08"/>
    <property type="match status" value="1"/>
</dbReference>
<name>A0A2S4PVX8_9PEZI</name>
<protein>
    <submittedName>
        <fullName evidence="1">Uncharacterized protein</fullName>
    </submittedName>
</protein>
<sequence>MQIQKEISKISVKSVCEEAEPYLETNLSSLASPTRGIRRKASHREKRSNRRDHLTQLAHSERVHPLFKLLAITSIPPLRNNGANIDKSKRSPFNAILEQISVSEKGCDFSTEGSPLDIFLSLQDEVNKVHEPANIKDNVRNETLSKIKYITSNHKKPIATHFQSPLSVPTTLGTSKVTSDQCTRRRRKPFYSPRQPCVFEDQPLFPVESSSINFDQDKSLNKPEEIKEISDFNDPPTRSKLALQIKLRTSFHSIKFALKSVSSQFNSPPVPIKSSRPTKFVDPDLSHTSECLPIHLESVATSQLRRYLNPITNAPIEEHSSTLCRTKRQRRCLVSIQMQTYKISASNEHSPHHVISYRTKTTGNVQSTKELVIRRRDMRENSDFLRVAVMEMLMRRRGKLDNQGPGKARLILPPRTLTIRPPETTAGGIPVRWISLPV</sequence>
<dbReference type="Proteomes" id="UP000237438">
    <property type="component" value="Unassembled WGS sequence"/>
</dbReference>
<evidence type="ECO:0000313" key="2">
    <source>
        <dbReference type="Proteomes" id="UP000237438"/>
    </source>
</evidence>
<dbReference type="InterPro" id="IPR034443">
    <property type="entry name" value="PB1A10.08"/>
</dbReference>
<dbReference type="EMBL" id="PEDP01000382">
    <property type="protein sequence ID" value="POS86200.1"/>
    <property type="molecule type" value="Genomic_DNA"/>
</dbReference>
<accession>A0A2S4PVX8</accession>
<dbReference type="OrthoDB" id="4181307at2759"/>